<comment type="caution">
    <text evidence="2">The sequence shown here is derived from an EMBL/GenBank/DDBJ whole genome shotgun (WGS) entry which is preliminary data.</text>
</comment>
<keyword evidence="3" id="KW-1185">Reference proteome</keyword>
<dbReference type="EMBL" id="JAESVA010000018">
    <property type="protein sequence ID" value="MCB8883918.1"/>
    <property type="molecule type" value="Genomic_DNA"/>
</dbReference>
<dbReference type="AlphaFoldDB" id="A0A963Z7C7"/>
<dbReference type="InterPro" id="IPR008893">
    <property type="entry name" value="WGR_domain"/>
</dbReference>
<reference evidence="2 3" key="1">
    <citation type="journal article" date="2021" name="Microorganisms">
        <title>Acidisoma silvae sp. nov. and Acidisomacellulosilytica sp. nov., Two Acidophilic Bacteria Isolated from Decaying Wood, Hydrolyzing Cellulose and Producing Poly-3-hydroxybutyrate.</title>
        <authorList>
            <person name="Mieszkin S."/>
            <person name="Pouder E."/>
            <person name="Uroz S."/>
            <person name="Simon-Colin C."/>
            <person name="Alain K."/>
        </authorList>
    </citation>
    <scope>NUCLEOTIDE SEQUENCE [LARGE SCALE GENOMIC DNA]</scope>
    <source>
        <strain evidence="2 3">HW T5.17</strain>
    </source>
</reference>
<evidence type="ECO:0000313" key="3">
    <source>
        <dbReference type="Proteomes" id="UP000721844"/>
    </source>
</evidence>
<evidence type="ECO:0000259" key="1">
    <source>
        <dbReference type="PROSITE" id="PS51977"/>
    </source>
</evidence>
<protein>
    <submittedName>
        <fullName evidence="2">WGR domain-containing protein</fullName>
    </submittedName>
</protein>
<dbReference type="SUPFAM" id="SSF142921">
    <property type="entry name" value="WGR domain-like"/>
    <property type="match status" value="1"/>
</dbReference>
<dbReference type="Pfam" id="PF05406">
    <property type="entry name" value="WGR"/>
    <property type="match status" value="1"/>
</dbReference>
<name>A0A963Z7C7_9PROT</name>
<dbReference type="PROSITE" id="PS51977">
    <property type="entry name" value="WGR"/>
    <property type="match status" value="1"/>
</dbReference>
<dbReference type="SMART" id="SM00773">
    <property type="entry name" value="WGR"/>
    <property type="match status" value="1"/>
</dbReference>
<organism evidence="2 3">
    <name type="scientific">Acidisoma cellulosilyticum</name>
    <dbReference type="NCBI Taxonomy" id="2802395"/>
    <lineage>
        <taxon>Bacteria</taxon>
        <taxon>Pseudomonadati</taxon>
        <taxon>Pseudomonadota</taxon>
        <taxon>Alphaproteobacteria</taxon>
        <taxon>Acetobacterales</taxon>
        <taxon>Acidocellaceae</taxon>
        <taxon>Acidisoma</taxon>
    </lineage>
</organism>
<dbReference type="RefSeq" id="WP_227310659.1">
    <property type="nucleotide sequence ID" value="NZ_JAESVA010000018.1"/>
</dbReference>
<dbReference type="Gene3D" id="2.20.140.10">
    <property type="entry name" value="WGR domain"/>
    <property type="match status" value="1"/>
</dbReference>
<gene>
    <name evidence="2" type="ORF">ACELLULO517_26970</name>
</gene>
<dbReference type="InterPro" id="IPR049809">
    <property type="entry name" value="YehF/YfeS-like_WGR"/>
</dbReference>
<feature type="domain" description="WGR" evidence="1">
    <location>
        <begin position="1"/>
        <end position="91"/>
    </location>
</feature>
<dbReference type="InterPro" id="IPR036930">
    <property type="entry name" value="WGR_dom_sf"/>
</dbReference>
<dbReference type="CDD" id="cd07996">
    <property type="entry name" value="WGR_MMR_like"/>
    <property type="match status" value="1"/>
</dbReference>
<accession>A0A963Z7C7</accession>
<dbReference type="Proteomes" id="UP000721844">
    <property type="component" value="Unassembled WGS sequence"/>
</dbReference>
<proteinExistence type="predicted"/>
<sequence length="91" mass="10463">MDTVSVSLRRVRPFRNERRFYRLEVSLDLFGTLLLCRRWGRIGTDGQLRCDAYPDRATAAAALARHADRKRRRGYDDWADASQSSFANAAV</sequence>
<evidence type="ECO:0000313" key="2">
    <source>
        <dbReference type="EMBL" id="MCB8883918.1"/>
    </source>
</evidence>